<dbReference type="InterPro" id="IPR050493">
    <property type="entry name" value="FAD-dep_Monooxygenase_BioMet"/>
</dbReference>
<dbReference type="Pfam" id="PF01494">
    <property type="entry name" value="FAD_binding_3"/>
    <property type="match status" value="1"/>
</dbReference>
<evidence type="ECO:0000256" key="5">
    <source>
        <dbReference type="ARBA" id="ARBA00023033"/>
    </source>
</evidence>
<comment type="similarity">
    <text evidence="1">Belongs to the paxM FAD-dependent monooxygenase family.</text>
</comment>
<reference evidence="7 8" key="1">
    <citation type="submission" date="2015-02" db="EMBL/GenBank/DDBJ databases">
        <title>Draft Genome Sequences of Two Closely-Related Aflatoxigenic Aspergillus Species Obtained from the Cote d'Ivoire.</title>
        <authorList>
            <person name="Moore G.G."/>
            <person name="Beltz S.B."/>
            <person name="Mack B.M."/>
        </authorList>
    </citation>
    <scope>NUCLEOTIDE SEQUENCE [LARGE SCALE GENOMIC DNA]</scope>
    <source>
        <strain evidence="7 8">SRRC1468</strain>
    </source>
</reference>
<sequence>MKIVIIGGGISGCAAYLELRKHLPKPPQPDKQHEITIYEAYDTSIDTTPEDRDGSTHSSTLVVGGGLGVAPNGLGVLKRLDENLLRDIVRGGYAIAHQDLRAKNGVLLMSIDSTGNPDADGNRMHLLGTSRHSLWKNLRLRIPSNDIMTKRVSKVVARPNGRNVVHFENGSPSVEADLVIGADGIKGVTKHALFPQDEEDLYAPQYQGLVGVGGFLPVEETQDLVQAGTMNLVFGGNGFFGYFFMESSPSAPDRDSPYHVSAPGGSLGWWSTYAVDECPDPKSLDMGAVSRQLRERHENWKDPVIRTILRSLHVSNMYPTWTSPQLPTWQSDGVVLVGDAAHALPSTSGQGSSQALEDVEAFILLLSHHLREVDHSHSPDTMAYKNIITTAAKQYMEMRQPRIQRILESAQQMQNSKRNMGVLAEYAMYCMMWIAGFFPSMLTKSVQEVFNYNVAEDVENTISSSTRNF</sequence>
<dbReference type="GO" id="GO:0071949">
    <property type="term" value="F:FAD binding"/>
    <property type="evidence" value="ECO:0007669"/>
    <property type="project" value="InterPro"/>
</dbReference>
<dbReference type="EMBL" id="JZBS01001331">
    <property type="protein sequence ID" value="KKK23181.1"/>
    <property type="molecule type" value="Genomic_DNA"/>
</dbReference>
<dbReference type="AlphaFoldDB" id="A0A0F8VJE0"/>
<keyword evidence="8" id="KW-1185">Reference proteome</keyword>
<organism evidence="7 8">
    <name type="scientific">Aspergillus rambellii</name>
    <dbReference type="NCBI Taxonomy" id="308745"/>
    <lineage>
        <taxon>Eukaryota</taxon>
        <taxon>Fungi</taxon>
        <taxon>Dikarya</taxon>
        <taxon>Ascomycota</taxon>
        <taxon>Pezizomycotina</taxon>
        <taxon>Eurotiomycetes</taxon>
        <taxon>Eurotiomycetidae</taxon>
        <taxon>Eurotiales</taxon>
        <taxon>Aspergillaceae</taxon>
        <taxon>Aspergillus</taxon>
        <taxon>Aspergillus subgen. Nidulantes</taxon>
    </lineage>
</organism>
<evidence type="ECO:0000313" key="7">
    <source>
        <dbReference type="EMBL" id="KKK23181.1"/>
    </source>
</evidence>
<evidence type="ECO:0000313" key="8">
    <source>
        <dbReference type="Proteomes" id="UP000034291"/>
    </source>
</evidence>
<evidence type="ECO:0000259" key="6">
    <source>
        <dbReference type="Pfam" id="PF01494"/>
    </source>
</evidence>
<keyword evidence="3" id="KW-0274">FAD</keyword>
<dbReference type="PANTHER" id="PTHR13789">
    <property type="entry name" value="MONOOXYGENASE"/>
    <property type="match status" value="1"/>
</dbReference>
<dbReference type="Gene3D" id="3.50.50.60">
    <property type="entry name" value="FAD/NAD(P)-binding domain"/>
    <property type="match status" value="1"/>
</dbReference>
<dbReference type="PANTHER" id="PTHR13789:SF309">
    <property type="entry name" value="PUTATIVE (AFU_ORTHOLOGUE AFUA_6G14510)-RELATED"/>
    <property type="match status" value="1"/>
</dbReference>
<evidence type="ECO:0000256" key="1">
    <source>
        <dbReference type="ARBA" id="ARBA00007992"/>
    </source>
</evidence>
<evidence type="ECO:0000256" key="4">
    <source>
        <dbReference type="ARBA" id="ARBA00023002"/>
    </source>
</evidence>
<dbReference type="GO" id="GO:0004497">
    <property type="term" value="F:monooxygenase activity"/>
    <property type="evidence" value="ECO:0007669"/>
    <property type="project" value="UniProtKB-KW"/>
</dbReference>
<dbReference type="Proteomes" id="UP000034291">
    <property type="component" value="Unassembled WGS sequence"/>
</dbReference>
<protein>
    <recommendedName>
        <fullName evidence="6">FAD-binding domain-containing protein</fullName>
    </recommendedName>
</protein>
<dbReference type="InterPro" id="IPR002938">
    <property type="entry name" value="FAD-bd"/>
</dbReference>
<proteinExistence type="inferred from homology"/>
<keyword evidence="2" id="KW-0285">Flavoprotein</keyword>
<comment type="caution">
    <text evidence="7">The sequence shown here is derived from an EMBL/GenBank/DDBJ whole genome shotgun (WGS) entry which is preliminary data.</text>
</comment>
<dbReference type="OrthoDB" id="16820at2759"/>
<dbReference type="PRINTS" id="PR00420">
    <property type="entry name" value="RNGMNOXGNASE"/>
</dbReference>
<gene>
    <name evidence="7" type="ORF">ARAM_002137</name>
</gene>
<name>A0A0F8VJE0_9EURO</name>
<feature type="domain" description="FAD-binding" evidence="6">
    <location>
        <begin position="327"/>
        <end position="373"/>
    </location>
</feature>
<evidence type="ECO:0000256" key="2">
    <source>
        <dbReference type="ARBA" id="ARBA00022630"/>
    </source>
</evidence>
<accession>A0A0F8VJE0</accession>
<dbReference type="SUPFAM" id="SSF51905">
    <property type="entry name" value="FAD/NAD(P)-binding domain"/>
    <property type="match status" value="1"/>
</dbReference>
<evidence type="ECO:0000256" key="3">
    <source>
        <dbReference type="ARBA" id="ARBA00022827"/>
    </source>
</evidence>
<dbReference type="InterPro" id="IPR036188">
    <property type="entry name" value="FAD/NAD-bd_sf"/>
</dbReference>
<dbReference type="STRING" id="308745.A0A0F8VJE0"/>
<keyword evidence="5" id="KW-0503">Monooxygenase</keyword>
<keyword evidence="4" id="KW-0560">Oxidoreductase</keyword>